<proteinExistence type="predicted"/>
<dbReference type="GO" id="GO:0008270">
    <property type="term" value="F:zinc ion binding"/>
    <property type="evidence" value="ECO:0007669"/>
    <property type="project" value="UniProtKB-KW"/>
</dbReference>
<protein>
    <recommendedName>
        <fullName evidence="5">Zinc finger PHD-type domain-containing protein</fullName>
    </recommendedName>
</protein>
<evidence type="ECO:0000313" key="6">
    <source>
        <dbReference type="EMBL" id="KAK4581115.1"/>
    </source>
</evidence>
<dbReference type="InterPro" id="IPR046349">
    <property type="entry name" value="C1-like_sf"/>
</dbReference>
<evidence type="ECO:0000256" key="3">
    <source>
        <dbReference type="ARBA" id="ARBA00022771"/>
    </source>
</evidence>
<keyword evidence="7" id="KW-1185">Reference proteome</keyword>
<dbReference type="AlphaFoldDB" id="A0AAN7EWX9"/>
<dbReference type="Proteomes" id="UP001324115">
    <property type="component" value="Unassembled WGS sequence"/>
</dbReference>
<reference evidence="6 7" key="1">
    <citation type="journal article" date="2023" name="G3 (Bethesda)">
        <title>A haplotype-resolved chromosome-scale genome for Quercus rubra L. provides insights into the genetics of adaptive traits for red oak species.</title>
        <authorList>
            <person name="Kapoor B."/>
            <person name="Jenkins J."/>
            <person name="Schmutz J."/>
            <person name="Zhebentyayeva T."/>
            <person name="Kuelheim C."/>
            <person name="Coggeshall M."/>
            <person name="Heim C."/>
            <person name="Lasky J.R."/>
            <person name="Leites L."/>
            <person name="Islam-Faridi N."/>
            <person name="Romero-Severson J."/>
            <person name="DeLeo V.L."/>
            <person name="Lucas S.M."/>
            <person name="Lazic D."/>
            <person name="Gailing O."/>
            <person name="Carlson J."/>
            <person name="Staton M."/>
        </authorList>
    </citation>
    <scope>NUCLEOTIDE SEQUENCE [LARGE SCALE GENOMIC DNA]</scope>
    <source>
        <strain evidence="6">Pseudo-F2</strain>
    </source>
</reference>
<feature type="domain" description="Zinc finger PHD-type" evidence="5">
    <location>
        <begin position="405"/>
        <end position="465"/>
    </location>
</feature>
<sequence>MEISHFSHVHPLVFGEIKTEGISCFGCGRQVLGPSYSCRKCKWFCHHKSCAELPYELSHPLHRQHSLQLFHEKGSYDVEERSRCVVCKELHYEFAYRCSIPTCDFILHSGCAVLPLKAECHDHELTPIRKWITFTCDLCGKNGEGMPNLCVPCGFWIHKGCASFPKKIKVIRHKHHLELTHSFEVHQSNIQSCRLCSEKVDKNYGNYHCSSCNFVAHLDCAKRNEDTEQKLKDEESTESKTALANEDLEINESTDMVAYKVKTTNMGEDGIEIATEIEHFSHEHDLKLIDEVHDNEKCDGCMQDILSPFYSCAKCCFFLHKSCADLPRKKRHPLHPHSLTLLPKTSYRGKLFWCHACDQGCNGFTYNCEKCKFDLDVQCSLISDILTHPSHAHCLDLSTSTNEQNCHSCNSKGYQLFRCTICEFAVDFKCATLPQTRRYGQQEPSFTLHYTAEDETGEYYCDICEEKRDPELWFYYCADFNYPAHPKCILGKYPNCKFGCTYSFDCHPHPLTFVEKAKDYPQCHKCSLLCKELIYQCTECNFNSHYWHL</sequence>
<dbReference type="EMBL" id="JAXUIC010000007">
    <property type="protein sequence ID" value="KAK4581115.1"/>
    <property type="molecule type" value="Genomic_DNA"/>
</dbReference>
<dbReference type="SUPFAM" id="SSF57889">
    <property type="entry name" value="Cysteine-rich domain"/>
    <property type="match status" value="4"/>
</dbReference>
<dbReference type="InterPro" id="IPR001965">
    <property type="entry name" value="Znf_PHD"/>
</dbReference>
<dbReference type="InterPro" id="IPR004146">
    <property type="entry name" value="DC1"/>
</dbReference>
<keyword evidence="2" id="KW-0677">Repeat</keyword>
<evidence type="ECO:0000256" key="4">
    <source>
        <dbReference type="ARBA" id="ARBA00022833"/>
    </source>
</evidence>
<gene>
    <name evidence="6" type="ORF">RGQ29_024687</name>
</gene>
<comment type="caution">
    <text evidence="6">The sequence shown here is derived from an EMBL/GenBank/DDBJ whole genome shotgun (WGS) entry which is preliminary data.</text>
</comment>
<feature type="domain" description="Zinc finger PHD-type" evidence="5">
    <location>
        <begin position="23"/>
        <end position="88"/>
    </location>
</feature>
<organism evidence="6 7">
    <name type="scientific">Quercus rubra</name>
    <name type="common">Northern red oak</name>
    <name type="synonym">Quercus borealis</name>
    <dbReference type="NCBI Taxonomy" id="3512"/>
    <lineage>
        <taxon>Eukaryota</taxon>
        <taxon>Viridiplantae</taxon>
        <taxon>Streptophyta</taxon>
        <taxon>Embryophyta</taxon>
        <taxon>Tracheophyta</taxon>
        <taxon>Spermatophyta</taxon>
        <taxon>Magnoliopsida</taxon>
        <taxon>eudicotyledons</taxon>
        <taxon>Gunneridae</taxon>
        <taxon>Pentapetalae</taxon>
        <taxon>rosids</taxon>
        <taxon>fabids</taxon>
        <taxon>Fagales</taxon>
        <taxon>Fagaceae</taxon>
        <taxon>Quercus</taxon>
    </lineage>
</organism>
<dbReference type="PANTHER" id="PTHR32410:SF163">
    <property type="entry name" value="DC1 DOMAIN-CONTAINING PROTEIN"/>
    <property type="match status" value="1"/>
</dbReference>
<evidence type="ECO:0000256" key="2">
    <source>
        <dbReference type="ARBA" id="ARBA00022737"/>
    </source>
</evidence>
<evidence type="ECO:0000256" key="1">
    <source>
        <dbReference type="ARBA" id="ARBA00022723"/>
    </source>
</evidence>
<name>A0AAN7EWX9_QUERU</name>
<dbReference type="Pfam" id="PF03107">
    <property type="entry name" value="C1_2"/>
    <property type="match status" value="5"/>
</dbReference>
<dbReference type="PANTHER" id="PTHR32410">
    <property type="entry name" value="CYSTEINE/HISTIDINE-RICH C1 DOMAIN FAMILY PROTEIN"/>
    <property type="match status" value="1"/>
</dbReference>
<evidence type="ECO:0000259" key="5">
    <source>
        <dbReference type="SMART" id="SM00249"/>
    </source>
</evidence>
<keyword evidence="4" id="KW-0862">Zinc</keyword>
<accession>A0AAN7EWX9</accession>
<dbReference type="SMART" id="SM00249">
    <property type="entry name" value="PHD"/>
    <property type="match status" value="3"/>
</dbReference>
<feature type="domain" description="Zinc finger PHD-type" evidence="5">
    <location>
        <begin position="297"/>
        <end position="358"/>
    </location>
</feature>
<dbReference type="InterPro" id="IPR053192">
    <property type="entry name" value="Vacuole_Formation_Reg"/>
</dbReference>
<keyword evidence="1" id="KW-0479">Metal-binding</keyword>
<keyword evidence="3" id="KW-0863">Zinc-finger</keyword>
<evidence type="ECO:0000313" key="7">
    <source>
        <dbReference type="Proteomes" id="UP001324115"/>
    </source>
</evidence>